<feature type="region of interest" description="Disordered" evidence="1">
    <location>
        <begin position="1"/>
        <end position="123"/>
    </location>
</feature>
<dbReference type="AlphaFoldDB" id="A0A6G1JVJ7"/>
<feature type="compositionally biased region" description="Acidic residues" evidence="1">
    <location>
        <begin position="228"/>
        <end position="240"/>
    </location>
</feature>
<feature type="domain" description="SprT-like" evidence="2">
    <location>
        <begin position="513"/>
        <end position="683"/>
    </location>
</feature>
<feature type="compositionally biased region" description="Polar residues" evidence="1">
    <location>
        <begin position="460"/>
        <end position="470"/>
    </location>
</feature>
<accession>A0A6G1JVJ7</accession>
<evidence type="ECO:0000256" key="1">
    <source>
        <dbReference type="SAM" id="MobiDB-lite"/>
    </source>
</evidence>
<dbReference type="InterPro" id="IPR006640">
    <property type="entry name" value="SprT-like_domain"/>
</dbReference>
<feature type="compositionally biased region" description="Low complexity" evidence="1">
    <location>
        <begin position="476"/>
        <end position="489"/>
    </location>
</feature>
<keyword evidence="4" id="KW-1185">Reference proteome</keyword>
<dbReference type="GO" id="GO:0006950">
    <property type="term" value="P:response to stress"/>
    <property type="evidence" value="ECO:0007669"/>
    <property type="project" value="UniProtKB-ARBA"/>
</dbReference>
<gene>
    <name evidence="3" type="ORF">K504DRAFT_538229</name>
</gene>
<proteinExistence type="predicted"/>
<dbReference type="Proteomes" id="UP000799428">
    <property type="component" value="Unassembled WGS sequence"/>
</dbReference>
<dbReference type="SMART" id="SM00731">
    <property type="entry name" value="SprT"/>
    <property type="match status" value="1"/>
</dbReference>
<dbReference type="PANTHER" id="PTHR23099:SF0">
    <property type="entry name" value="GERM CELL NUCLEAR ACIDIC PROTEIN"/>
    <property type="match status" value="1"/>
</dbReference>
<evidence type="ECO:0000313" key="4">
    <source>
        <dbReference type="Proteomes" id="UP000799428"/>
    </source>
</evidence>
<dbReference type="GO" id="GO:0005634">
    <property type="term" value="C:nucleus"/>
    <property type="evidence" value="ECO:0007669"/>
    <property type="project" value="TreeGrafter"/>
</dbReference>
<feature type="region of interest" description="Disordered" evidence="1">
    <location>
        <begin position="315"/>
        <end position="413"/>
    </location>
</feature>
<sequence>MARLRKPSTLDAPILMPPPTTSKPARTSPRKTSTKSLLDTPSKRNLRYSSTTAQDEEDSVILVPKIPAGGAPGTPKQRLRVLRPVKSNSRLLRRLSDESMWSTDKDKKQRSQRKKTEGSGLGLKYSKDLARMVGRRGMNSGVDERTEMDLEVDDEMEALGLELEKVDVDVEVEVDIEETLAEDEELDQSLECCDDEEDEASTETTPVLESVEIDEEEASEYQVALMPEVDDDDDDEDEDPVVNTRRKRRPVRSRVVQSDSESEKGDSVYIVKSQSQQIPLQSEHTIVEQEPAVLVSTRPPFRKGHSTISNWAQEVIDLTNSPEPPASFAIPTLPPPRSRPAKSTTSSRPTSSASFDADAHLKFSPTPKKQRSPRKAPPISRASTPPAAPPSPTKLVSPSKKKPRIPPAPALRPSLDAFWSPVVVNTWNDKHSPSKPLASPKKEKWLQSLDEQDRGLLSDSDISFPSPTTSPRKKAAGSPAKKGSAGSPSIAQVRAQRKAFSEQKHELAASFLVELDAKITSSRISTLSRQTGGIKLVWSKTLKTTAGRANWRRETFRVRTGPLVTDFREEARHHCSIELAEKVIDDEERLYNVLAHEFCHLTTFMISEQRNNPHGAEFKAWGRQVSTAFADRGVHVTTKHSYQIEYKYIWRCRECAYEFKRHSKSVDPERHSCGRCKGRLVQIKPVPRAVKTGVDGKPKEKSEYQVFVKANFGRVKEGMEKKGLSTQMGKVMEEVAREYREEKARKIAQEVNDVELAFGELDIGDE</sequence>
<dbReference type="OrthoDB" id="20772at2759"/>
<name>A0A6G1JVJ7_9PLEO</name>
<dbReference type="EMBL" id="MU005783">
    <property type="protein sequence ID" value="KAF2704241.1"/>
    <property type="molecule type" value="Genomic_DNA"/>
</dbReference>
<organism evidence="3 4">
    <name type="scientific">Pleomassaria siparia CBS 279.74</name>
    <dbReference type="NCBI Taxonomy" id="1314801"/>
    <lineage>
        <taxon>Eukaryota</taxon>
        <taxon>Fungi</taxon>
        <taxon>Dikarya</taxon>
        <taxon>Ascomycota</taxon>
        <taxon>Pezizomycotina</taxon>
        <taxon>Dothideomycetes</taxon>
        <taxon>Pleosporomycetidae</taxon>
        <taxon>Pleosporales</taxon>
        <taxon>Pleomassariaceae</taxon>
        <taxon>Pleomassaria</taxon>
    </lineage>
</organism>
<dbReference type="InterPro" id="IPR035240">
    <property type="entry name" value="SprT_Zn_ribbon"/>
</dbReference>
<feature type="region of interest" description="Disordered" evidence="1">
    <location>
        <begin position="224"/>
        <end position="269"/>
    </location>
</feature>
<feature type="compositionally biased region" description="Acidic residues" evidence="1">
    <location>
        <begin position="180"/>
        <end position="201"/>
    </location>
</feature>
<dbReference type="PANTHER" id="PTHR23099">
    <property type="entry name" value="TRANSCRIPTIONAL REGULATOR"/>
    <property type="match status" value="1"/>
</dbReference>
<feature type="compositionally biased region" description="Low complexity" evidence="1">
    <location>
        <begin position="341"/>
        <end position="354"/>
    </location>
</feature>
<dbReference type="Pfam" id="PF10263">
    <property type="entry name" value="SprT-like"/>
    <property type="match status" value="1"/>
</dbReference>
<protein>
    <recommendedName>
        <fullName evidence="2">SprT-like domain-containing protein</fullName>
    </recommendedName>
</protein>
<feature type="region of interest" description="Disordered" evidence="1">
    <location>
        <begin position="456"/>
        <end position="497"/>
    </location>
</feature>
<evidence type="ECO:0000313" key="3">
    <source>
        <dbReference type="EMBL" id="KAF2704241.1"/>
    </source>
</evidence>
<feature type="compositionally biased region" description="Basic and acidic residues" evidence="1">
    <location>
        <begin position="103"/>
        <end position="117"/>
    </location>
</feature>
<reference evidence="3" key="1">
    <citation type="journal article" date="2020" name="Stud. Mycol.">
        <title>101 Dothideomycetes genomes: a test case for predicting lifestyles and emergence of pathogens.</title>
        <authorList>
            <person name="Haridas S."/>
            <person name="Albert R."/>
            <person name="Binder M."/>
            <person name="Bloem J."/>
            <person name="Labutti K."/>
            <person name="Salamov A."/>
            <person name="Andreopoulos B."/>
            <person name="Baker S."/>
            <person name="Barry K."/>
            <person name="Bills G."/>
            <person name="Bluhm B."/>
            <person name="Cannon C."/>
            <person name="Castanera R."/>
            <person name="Culley D."/>
            <person name="Daum C."/>
            <person name="Ezra D."/>
            <person name="Gonzalez J."/>
            <person name="Henrissat B."/>
            <person name="Kuo A."/>
            <person name="Liang C."/>
            <person name="Lipzen A."/>
            <person name="Lutzoni F."/>
            <person name="Magnuson J."/>
            <person name="Mondo S."/>
            <person name="Nolan M."/>
            <person name="Ohm R."/>
            <person name="Pangilinan J."/>
            <person name="Park H.-J."/>
            <person name="Ramirez L."/>
            <person name="Alfaro M."/>
            <person name="Sun H."/>
            <person name="Tritt A."/>
            <person name="Yoshinaga Y."/>
            <person name="Zwiers L.-H."/>
            <person name="Turgeon B."/>
            <person name="Goodwin S."/>
            <person name="Spatafora J."/>
            <person name="Crous P."/>
            <person name="Grigoriev I."/>
        </authorList>
    </citation>
    <scope>NUCLEOTIDE SEQUENCE</scope>
    <source>
        <strain evidence="3">CBS 279.74</strain>
    </source>
</reference>
<dbReference type="Pfam" id="PF17283">
    <property type="entry name" value="Zn_ribbon_SprT"/>
    <property type="match status" value="1"/>
</dbReference>
<evidence type="ECO:0000259" key="2">
    <source>
        <dbReference type="SMART" id="SM00731"/>
    </source>
</evidence>
<feature type="region of interest" description="Disordered" evidence="1">
    <location>
        <begin position="180"/>
        <end position="207"/>
    </location>
</feature>